<keyword evidence="2" id="KW-1185">Reference proteome</keyword>
<comment type="caution">
    <text evidence="1">The sequence shown here is derived from an EMBL/GenBank/DDBJ whole genome shotgun (WGS) entry which is preliminary data.</text>
</comment>
<organism evidence="1 2">
    <name type="scientific">Laodelphax striatellus</name>
    <name type="common">Small brown planthopper</name>
    <name type="synonym">Delphax striatella</name>
    <dbReference type="NCBI Taxonomy" id="195883"/>
    <lineage>
        <taxon>Eukaryota</taxon>
        <taxon>Metazoa</taxon>
        <taxon>Ecdysozoa</taxon>
        <taxon>Arthropoda</taxon>
        <taxon>Hexapoda</taxon>
        <taxon>Insecta</taxon>
        <taxon>Pterygota</taxon>
        <taxon>Neoptera</taxon>
        <taxon>Paraneoptera</taxon>
        <taxon>Hemiptera</taxon>
        <taxon>Auchenorrhyncha</taxon>
        <taxon>Fulgoroidea</taxon>
        <taxon>Delphacidae</taxon>
        <taxon>Criomorphinae</taxon>
        <taxon>Laodelphax</taxon>
    </lineage>
</organism>
<evidence type="ECO:0000313" key="1">
    <source>
        <dbReference type="EMBL" id="RZF33810.1"/>
    </source>
</evidence>
<gene>
    <name evidence="1" type="ORF">LSTR_LSTR010358</name>
</gene>
<proteinExistence type="predicted"/>
<dbReference type="AlphaFoldDB" id="A0A482WKG0"/>
<reference evidence="1 2" key="1">
    <citation type="journal article" date="2017" name="Gigascience">
        <title>Genome sequence of the small brown planthopper, Laodelphax striatellus.</title>
        <authorList>
            <person name="Zhu J."/>
            <person name="Jiang F."/>
            <person name="Wang X."/>
            <person name="Yang P."/>
            <person name="Bao Y."/>
            <person name="Zhao W."/>
            <person name="Wang W."/>
            <person name="Lu H."/>
            <person name="Wang Q."/>
            <person name="Cui N."/>
            <person name="Li J."/>
            <person name="Chen X."/>
            <person name="Luo L."/>
            <person name="Yu J."/>
            <person name="Kang L."/>
            <person name="Cui F."/>
        </authorList>
    </citation>
    <scope>NUCLEOTIDE SEQUENCE [LARGE SCALE GENOMIC DNA]</scope>
    <source>
        <strain evidence="1">Lst14</strain>
    </source>
</reference>
<name>A0A482WKG0_LAOST</name>
<dbReference type="Proteomes" id="UP000291343">
    <property type="component" value="Unassembled WGS sequence"/>
</dbReference>
<evidence type="ECO:0000313" key="2">
    <source>
        <dbReference type="Proteomes" id="UP000291343"/>
    </source>
</evidence>
<accession>A0A482WKG0</accession>
<protein>
    <submittedName>
        <fullName evidence="1">Uncharacterized protein</fullName>
    </submittedName>
</protein>
<dbReference type="EMBL" id="QKKF02033246">
    <property type="protein sequence ID" value="RZF33810.1"/>
    <property type="molecule type" value="Genomic_DNA"/>
</dbReference>
<dbReference type="InParanoid" id="A0A482WKG0"/>
<sequence length="81" mass="9233">MSAAKRVLQFLDEEGELPESEGEDVVGCCIGFSTKRGKKDADDDSDEHEYMEMLPRRRAADIFGPLPLYLMDFQGFEEIEQ</sequence>